<evidence type="ECO:0000313" key="2">
    <source>
        <dbReference type="Proteomes" id="UP000664132"/>
    </source>
</evidence>
<proteinExistence type="predicted"/>
<dbReference type="EMBL" id="JAFJYH010000509">
    <property type="protein sequence ID" value="KAG4411184.1"/>
    <property type="molecule type" value="Genomic_DNA"/>
</dbReference>
<dbReference type="AlphaFoldDB" id="A0A8H7SX95"/>
<gene>
    <name evidence="1" type="ORF">IFR04_015675</name>
</gene>
<dbReference type="PANTHER" id="PTHR42037:SF1">
    <property type="match status" value="1"/>
</dbReference>
<accession>A0A8H7SX95</accession>
<protein>
    <submittedName>
        <fullName evidence="1">Uncharacterized protein</fullName>
    </submittedName>
</protein>
<name>A0A8H7SX95_9HELO</name>
<sequence>MGSSQDFQMVKDKVASTRERSEARKHLVINSALLSLIDPVRGEPTKCPLEVHPDAEFLRNSQLKEKFLDSFALICSTSSFGKETASAVCMEQKKPSGTMLRVACNRGLLQQTLSGLERVLQILIAAANGEKLSMQAETELLEEVVQLDESRILSLVKKLEKCGIRCVFQLVISKLFSGDFNQEILEEPGFGPWLKTCPFVVAPIGSYGTSQLISLVRWASQARWDYPKHLRILLALGPSPHPPFMETLYKLARYWAAIKSMVKLAIKQPELFADIRIQEVKAPSQEKFSLYQEKTPLRKTLKRLVKNDCEMTLDNLAQRWEPDDVEGKLRKACHLTLTLHAEMQLLDFYDHNPAMVPQLRFMGTSKKACYLCHEFLLRHPLRIRVSACHQKVYPTWMPPSHRDLPGVVRSKVFWKFSKDIERATVRALRTGLADSRRPMNKDSTAGPSLTATATVPTKVLGMAPSITISAVQGR</sequence>
<evidence type="ECO:0000313" key="1">
    <source>
        <dbReference type="EMBL" id="KAG4411184.1"/>
    </source>
</evidence>
<comment type="caution">
    <text evidence="1">The sequence shown here is derived from an EMBL/GenBank/DDBJ whole genome shotgun (WGS) entry which is preliminary data.</text>
</comment>
<dbReference type="InterPro" id="IPR027796">
    <property type="entry name" value="OTT_1508_deam-like"/>
</dbReference>
<dbReference type="Pfam" id="PF14441">
    <property type="entry name" value="OTT_1508_deam"/>
    <property type="match status" value="1"/>
</dbReference>
<dbReference type="Proteomes" id="UP000664132">
    <property type="component" value="Unassembled WGS sequence"/>
</dbReference>
<keyword evidence="2" id="KW-1185">Reference proteome</keyword>
<organism evidence="1 2">
    <name type="scientific">Cadophora malorum</name>
    <dbReference type="NCBI Taxonomy" id="108018"/>
    <lineage>
        <taxon>Eukaryota</taxon>
        <taxon>Fungi</taxon>
        <taxon>Dikarya</taxon>
        <taxon>Ascomycota</taxon>
        <taxon>Pezizomycotina</taxon>
        <taxon>Leotiomycetes</taxon>
        <taxon>Helotiales</taxon>
        <taxon>Ploettnerulaceae</taxon>
        <taxon>Cadophora</taxon>
    </lineage>
</organism>
<dbReference type="OrthoDB" id="4851849at2759"/>
<reference evidence="1" key="1">
    <citation type="submission" date="2021-02" db="EMBL/GenBank/DDBJ databases">
        <title>Genome sequence Cadophora malorum strain M34.</title>
        <authorList>
            <person name="Stefanovic E."/>
            <person name="Vu D."/>
            <person name="Scully C."/>
            <person name="Dijksterhuis J."/>
            <person name="Roader J."/>
            <person name="Houbraken J."/>
        </authorList>
    </citation>
    <scope>NUCLEOTIDE SEQUENCE</scope>
    <source>
        <strain evidence="1">M34</strain>
    </source>
</reference>
<dbReference type="PANTHER" id="PTHR42037">
    <property type="match status" value="1"/>
</dbReference>